<dbReference type="GO" id="GO:0090729">
    <property type="term" value="F:toxin activity"/>
    <property type="evidence" value="ECO:0007669"/>
    <property type="project" value="UniProtKB-KW"/>
</dbReference>
<protein>
    <recommendedName>
        <fullName evidence="6">Ribonuclease VapC</fullName>
        <shortName evidence="6">RNase VapC</shortName>
        <ecNumber evidence="6">3.1.-.-</ecNumber>
    </recommendedName>
    <alternativeName>
        <fullName evidence="6">Toxin VapC</fullName>
    </alternativeName>
</protein>
<reference evidence="8 9" key="1">
    <citation type="submission" date="2020-03" db="EMBL/GenBank/DDBJ databases">
        <title>Roseomonas stagni sp. nov., isolated from pond water in Japan.</title>
        <authorList>
            <person name="Furuhata K."/>
            <person name="Miyamoto H."/>
            <person name="Goto K."/>
        </authorList>
    </citation>
    <scope>NUCLEOTIDE SEQUENCE [LARGE SCALE GENOMIC DNA]</scope>
    <source>
        <strain evidence="8 9">PeD5</strain>
    </source>
</reference>
<feature type="binding site" evidence="6">
    <location>
        <position position="6"/>
    </location>
    <ligand>
        <name>Mg(2+)</name>
        <dbReference type="ChEBI" id="CHEBI:18420"/>
    </ligand>
</feature>
<evidence type="ECO:0000313" key="8">
    <source>
        <dbReference type="EMBL" id="NGM21356.1"/>
    </source>
</evidence>
<sequence length="143" mass="15395">MILVLDASAAVKWFAREQGTEDALALLDSGASFLAPDIMPVEVSSTLLRKERGGQVEPGTAMRALAELESLGIELLPVAPRLRRATELAMQHRHALFDCLYLIVALERRAPIATFDRPVALLAQRLAIPAALPLPPAAQDPPA</sequence>
<keyword evidence="3 6" id="KW-0479">Metal-binding</keyword>
<gene>
    <name evidence="6" type="primary">vapC</name>
    <name evidence="8" type="ORF">G3576_15135</name>
</gene>
<name>A0A6M1LLZ3_9PROT</name>
<dbReference type="AlphaFoldDB" id="A0A6M1LLZ3"/>
<evidence type="ECO:0000256" key="3">
    <source>
        <dbReference type="ARBA" id="ARBA00022723"/>
    </source>
</evidence>
<dbReference type="Proteomes" id="UP000475385">
    <property type="component" value="Unassembled WGS sequence"/>
</dbReference>
<evidence type="ECO:0000259" key="7">
    <source>
        <dbReference type="Pfam" id="PF01850"/>
    </source>
</evidence>
<dbReference type="Pfam" id="PF01850">
    <property type="entry name" value="PIN"/>
    <property type="match status" value="1"/>
</dbReference>
<dbReference type="EC" id="3.1.-.-" evidence="6"/>
<proteinExistence type="inferred from homology"/>
<dbReference type="PANTHER" id="PTHR35901">
    <property type="entry name" value="RIBONUCLEASE VAPC3"/>
    <property type="match status" value="1"/>
</dbReference>
<dbReference type="SUPFAM" id="SSF88723">
    <property type="entry name" value="PIN domain-like"/>
    <property type="match status" value="1"/>
</dbReference>
<dbReference type="InterPro" id="IPR029060">
    <property type="entry name" value="PIN-like_dom_sf"/>
</dbReference>
<dbReference type="HAMAP" id="MF_00265">
    <property type="entry name" value="VapC_Nob1"/>
    <property type="match status" value="1"/>
</dbReference>
<comment type="caution">
    <text evidence="8">The sequence shown here is derived from an EMBL/GenBank/DDBJ whole genome shotgun (WGS) entry which is preliminary data.</text>
</comment>
<dbReference type="InterPro" id="IPR044153">
    <property type="entry name" value="PIN_Pae0151-like"/>
</dbReference>
<organism evidence="8 9">
    <name type="scientific">Falsiroseomonas algicola</name>
    <dbReference type="NCBI Taxonomy" id="2716930"/>
    <lineage>
        <taxon>Bacteria</taxon>
        <taxon>Pseudomonadati</taxon>
        <taxon>Pseudomonadota</taxon>
        <taxon>Alphaproteobacteria</taxon>
        <taxon>Acetobacterales</taxon>
        <taxon>Roseomonadaceae</taxon>
        <taxon>Falsiroseomonas</taxon>
    </lineage>
</organism>
<dbReference type="InterPro" id="IPR051619">
    <property type="entry name" value="TypeII_TA_RNase_PINc/VapC"/>
</dbReference>
<keyword evidence="6" id="KW-0800">Toxin</keyword>
<evidence type="ECO:0000256" key="2">
    <source>
        <dbReference type="ARBA" id="ARBA00022722"/>
    </source>
</evidence>
<feature type="binding site" evidence="6">
    <location>
        <position position="98"/>
    </location>
    <ligand>
        <name>Mg(2+)</name>
        <dbReference type="ChEBI" id="CHEBI:18420"/>
    </ligand>
</feature>
<evidence type="ECO:0000256" key="6">
    <source>
        <dbReference type="HAMAP-Rule" id="MF_00265"/>
    </source>
</evidence>
<dbReference type="RefSeq" id="WP_164695249.1">
    <property type="nucleotide sequence ID" value="NZ_JAAIKB010000005.1"/>
</dbReference>
<comment type="similarity">
    <text evidence="6">Belongs to the PINc/VapC protein family.</text>
</comment>
<comment type="function">
    <text evidence="6">Toxic component of a toxin-antitoxin (TA) system. An RNase.</text>
</comment>
<dbReference type="GO" id="GO:0016787">
    <property type="term" value="F:hydrolase activity"/>
    <property type="evidence" value="ECO:0007669"/>
    <property type="project" value="UniProtKB-KW"/>
</dbReference>
<dbReference type="InterPro" id="IPR002716">
    <property type="entry name" value="PIN_dom"/>
</dbReference>
<dbReference type="GO" id="GO:0004540">
    <property type="term" value="F:RNA nuclease activity"/>
    <property type="evidence" value="ECO:0007669"/>
    <property type="project" value="InterPro"/>
</dbReference>
<evidence type="ECO:0000256" key="1">
    <source>
        <dbReference type="ARBA" id="ARBA00022649"/>
    </source>
</evidence>
<dbReference type="InterPro" id="IPR022907">
    <property type="entry name" value="VapC_family"/>
</dbReference>
<feature type="domain" description="PIN" evidence="7">
    <location>
        <begin position="4"/>
        <end position="117"/>
    </location>
</feature>
<comment type="cofactor">
    <cofactor evidence="6">
        <name>Mg(2+)</name>
        <dbReference type="ChEBI" id="CHEBI:18420"/>
    </cofactor>
</comment>
<dbReference type="PANTHER" id="PTHR35901:SF1">
    <property type="entry name" value="EXONUCLEASE VAPC9"/>
    <property type="match status" value="1"/>
</dbReference>
<keyword evidence="1 6" id="KW-1277">Toxin-antitoxin system</keyword>
<evidence type="ECO:0000256" key="4">
    <source>
        <dbReference type="ARBA" id="ARBA00022801"/>
    </source>
</evidence>
<accession>A0A6M1LLZ3</accession>
<evidence type="ECO:0000313" key="9">
    <source>
        <dbReference type="Proteomes" id="UP000475385"/>
    </source>
</evidence>
<dbReference type="Gene3D" id="3.40.50.1010">
    <property type="entry name" value="5'-nuclease"/>
    <property type="match status" value="1"/>
</dbReference>
<evidence type="ECO:0000256" key="5">
    <source>
        <dbReference type="ARBA" id="ARBA00022842"/>
    </source>
</evidence>
<dbReference type="EMBL" id="JAAIKB010000005">
    <property type="protein sequence ID" value="NGM21356.1"/>
    <property type="molecule type" value="Genomic_DNA"/>
</dbReference>
<keyword evidence="4 6" id="KW-0378">Hydrolase</keyword>
<keyword evidence="9" id="KW-1185">Reference proteome</keyword>
<keyword evidence="5 6" id="KW-0460">Magnesium</keyword>
<keyword evidence="2 6" id="KW-0540">Nuclease</keyword>
<dbReference type="GO" id="GO:0000287">
    <property type="term" value="F:magnesium ion binding"/>
    <property type="evidence" value="ECO:0007669"/>
    <property type="project" value="UniProtKB-UniRule"/>
</dbReference>
<dbReference type="CDD" id="cd09873">
    <property type="entry name" value="PIN_Pae0151-like"/>
    <property type="match status" value="1"/>
</dbReference>